<dbReference type="InterPro" id="IPR006400">
    <property type="entry name" value="Hopene-cyclase"/>
</dbReference>
<feature type="domain" description="Squalene cyclase N-terminal" evidence="6">
    <location>
        <begin position="6"/>
        <end position="288"/>
    </location>
</feature>
<evidence type="ECO:0000256" key="1">
    <source>
        <dbReference type="ARBA" id="ARBA00004999"/>
    </source>
</evidence>
<keyword evidence="8" id="KW-1185">Reference proteome</keyword>
<dbReference type="Gene3D" id="1.50.10.20">
    <property type="match status" value="2"/>
</dbReference>
<dbReference type="GO" id="GO:0016104">
    <property type="term" value="P:triterpenoid biosynthetic process"/>
    <property type="evidence" value="ECO:0007669"/>
    <property type="project" value="InterPro"/>
</dbReference>
<keyword evidence="4 7" id="KW-0413">Isomerase</keyword>
<dbReference type="NCBIfam" id="TIGR01787">
    <property type="entry name" value="squalene_cyclas"/>
    <property type="match status" value="1"/>
</dbReference>
<evidence type="ECO:0000259" key="5">
    <source>
        <dbReference type="Pfam" id="PF13243"/>
    </source>
</evidence>
<dbReference type="GO" id="GO:0051007">
    <property type="term" value="F:squalene-hopene cyclase activity"/>
    <property type="evidence" value="ECO:0007669"/>
    <property type="project" value="UniProtKB-EC"/>
</dbReference>
<dbReference type="RefSeq" id="WP_126866585.1">
    <property type="nucleotide sequence ID" value="NZ_JAUSTX010000031.1"/>
</dbReference>
<organism evidence="7 8">
    <name type="scientific">Peribacillus cavernae</name>
    <dbReference type="NCBI Taxonomy" id="1674310"/>
    <lineage>
        <taxon>Bacteria</taxon>
        <taxon>Bacillati</taxon>
        <taxon>Bacillota</taxon>
        <taxon>Bacilli</taxon>
        <taxon>Bacillales</taxon>
        <taxon>Bacillaceae</taxon>
        <taxon>Peribacillus</taxon>
    </lineage>
</organism>
<keyword evidence="3" id="KW-0677">Repeat</keyword>
<dbReference type="InterPro" id="IPR018333">
    <property type="entry name" value="Squalene_cyclase"/>
</dbReference>
<dbReference type="UniPathway" id="UPA00337"/>
<evidence type="ECO:0000256" key="3">
    <source>
        <dbReference type="ARBA" id="ARBA00022737"/>
    </source>
</evidence>
<sequence length="624" mass="70739">MNRLITSLKSDQSIDGSWDYPFETGISTDSYMIILLRTLEIHDEKLIQALTKRILSRQETNGAWKLYHDKRTGNLPATLEAYYGLLYSGYIDKHDKRMRAARQFILSNGGIEKAGMFTKIMLALTGQYSWPVIFPVPIEVILSPMSLPVNFYDFSVYARANLTPILIVGNKKFQIKTGRSPDLSDLYVNREYHEGEDPFLGTNDSSEWRDLFTALTQGVQSLAGFPEHLKNTAFEKAKQYMLGRIEPDGTFYNYFSSTFLMIFSLLSLGYPKNDPIIMKAVQGLISMASEIDGHIHMQYTTADVWNTSLISYTLQEAGVPESAETIQKANRYLLSRQHYKYGDWAIHNPDTLPGGWGFSNVNTIHPDVDDTTASLRAIGLLVQGKPQYDQAWGRGINWVLSMQNHDGGWPAFEKNVDKKILNLLPVQGAEFILLDPSTADLTGRTLEFLGNYTNLNKDHPSLKRGRKWLRNHQERDGSWYGRWGICYLYGTWAAVTGLIASGKRPESSAIQKAAAWLKHIQNKDGGWGESCHSDTLKKYVPLGESTLTDTAWAVDALIAASERSTPEIQRGIIYLIENGTRQDWTVQYPKGQGMGGAFYIHYHSYRYIWPLLALSHYKKKFLTK</sequence>
<name>A0A433HF59_9BACI</name>
<reference evidence="7 8" key="1">
    <citation type="submission" date="2018-12" db="EMBL/GenBank/DDBJ databases">
        <title>Bacillus chawlae sp. nov., Bacillus glennii sp. nov., and Bacillus saganii sp. nov. Isolated from the Vehicle Assembly Building at Kennedy Space Center where the Viking Spacecraft were Assembled.</title>
        <authorList>
            <person name="Seuylemezian A."/>
            <person name="Vaishampayan P."/>
        </authorList>
    </citation>
    <scope>NUCLEOTIDE SEQUENCE [LARGE SCALE GENOMIC DNA]</scope>
    <source>
        <strain evidence="7 8">L5</strain>
    </source>
</reference>
<proteinExistence type="inferred from homology"/>
<accession>A0A433HF59</accession>
<comment type="similarity">
    <text evidence="2">Belongs to the terpene cyclase/mutase family.</text>
</comment>
<dbReference type="InterPro" id="IPR008930">
    <property type="entry name" value="Terpenoid_cyclase/PrenylTrfase"/>
</dbReference>
<comment type="pathway">
    <text evidence="1">Secondary metabolite biosynthesis; hopanoid biosynthesis.</text>
</comment>
<dbReference type="SUPFAM" id="SSF48239">
    <property type="entry name" value="Terpenoid cyclases/Protein prenyltransferases"/>
    <property type="match status" value="2"/>
</dbReference>
<dbReference type="Proteomes" id="UP000267430">
    <property type="component" value="Unassembled WGS sequence"/>
</dbReference>
<dbReference type="SFLD" id="SFLDG01016">
    <property type="entry name" value="Prenyltransferase_Like_2"/>
    <property type="match status" value="1"/>
</dbReference>
<dbReference type="InterPro" id="IPR002365">
    <property type="entry name" value="Terpene_synthase_CS"/>
</dbReference>
<evidence type="ECO:0000313" key="8">
    <source>
        <dbReference type="Proteomes" id="UP000267430"/>
    </source>
</evidence>
<comment type="caution">
    <text evidence="7">The sequence shown here is derived from an EMBL/GenBank/DDBJ whole genome shotgun (WGS) entry which is preliminary data.</text>
</comment>
<feature type="domain" description="Squalene cyclase C-terminal" evidence="5">
    <location>
        <begin position="303"/>
        <end position="619"/>
    </location>
</feature>
<dbReference type="EMBL" id="RYZZ01000032">
    <property type="protein sequence ID" value="RUQ26941.1"/>
    <property type="molecule type" value="Genomic_DNA"/>
</dbReference>
<evidence type="ECO:0000256" key="2">
    <source>
        <dbReference type="ARBA" id="ARBA00009755"/>
    </source>
</evidence>
<dbReference type="InterPro" id="IPR032696">
    <property type="entry name" value="SQ_cyclase_C"/>
</dbReference>
<protein>
    <submittedName>
        <fullName evidence="7">Squalene--hopene cyclase</fullName>
        <ecNumber evidence="7">5.4.99.17</ecNumber>
    </submittedName>
</protein>
<dbReference type="PROSITE" id="PS01074">
    <property type="entry name" value="TERPENE_SYNTHASES"/>
    <property type="match status" value="1"/>
</dbReference>
<dbReference type="Pfam" id="PF13249">
    <property type="entry name" value="SQHop_cyclase_N"/>
    <property type="match status" value="1"/>
</dbReference>
<dbReference type="OrthoDB" id="9758578at2"/>
<gene>
    <name evidence="7" type="primary">shc</name>
    <name evidence="7" type="ORF">ELQ35_17910</name>
</gene>
<evidence type="ECO:0000313" key="7">
    <source>
        <dbReference type="EMBL" id="RUQ26941.1"/>
    </source>
</evidence>
<dbReference type="GO" id="GO:0005811">
    <property type="term" value="C:lipid droplet"/>
    <property type="evidence" value="ECO:0007669"/>
    <property type="project" value="InterPro"/>
</dbReference>
<dbReference type="InterPro" id="IPR032697">
    <property type="entry name" value="SQ_cyclase_N"/>
</dbReference>
<dbReference type="Pfam" id="PF13243">
    <property type="entry name" value="SQHop_cyclase_C"/>
    <property type="match status" value="1"/>
</dbReference>
<dbReference type="NCBIfam" id="TIGR01507">
    <property type="entry name" value="hopene_cyclase"/>
    <property type="match status" value="1"/>
</dbReference>
<evidence type="ECO:0000259" key="6">
    <source>
        <dbReference type="Pfam" id="PF13249"/>
    </source>
</evidence>
<dbReference type="PANTHER" id="PTHR11764">
    <property type="entry name" value="TERPENE CYCLASE/MUTASE FAMILY MEMBER"/>
    <property type="match status" value="1"/>
</dbReference>
<dbReference type="EC" id="5.4.99.17" evidence="7"/>
<dbReference type="AlphaFoldDB" id="A0A433HF59"/>
<dbReference type="PANTHER" id="PTHR11764:SF20">
    <property type="entry name" value="LANOSTEROL SYNTHASE"/>
    <property type="match status" value="1"/>
</dbReference>
<evidence type="ECO:0000256" key="4">
    <source>
        <dbReference type="ARBA" id="ARBA00023235"/>
    </source>
</evidence>